<feature type="domain" description="Chromo" evidence="2">
    <location>
        <begin position="213"/>
        <end position="275"/>
    </location>
</feature>
<dbReference type="InterPro" id="IPR023780">
    <property type="entry name" value="Chromo_domain"/>
</dbReference>
<dbReference type="InterPro" id="IPR056924">
    <property type="entry name" value="SH3_Tf2-1"/>
</dbReference>
<feature type="region of interest" description="Disordered" evidence="1">
    <location>
        <begin position="285"/>
        <end position="310"/>
    </location>
</feature>
<name>A0A225VQP0_9STRA</name>
<dbReference type="InterPro" id="IPR036397">
    <property type="entry name" value="RNaseH_sf"/>
</dbReference>
<dbReference type="PANTHER" id="PTHR37984:SF5">
    <property type="entry name" value="PROTEIN NYNRIN-LIKE"/>
    <property type="match status" value="1"/>
</dbReference>
<dbReference type="OrthoDB" id="74300at2759"/>
<dbReference type="SUPFAM" id="SSF54160">
    <property type="entry name" value="Chromo domain-like"/>
    <property type="match status" value="1"/>
</dbReference>
<gene>
    <name evidence="3" type="ORF">PHMEG_00019780</name>
</gene>
<evidence type="ECO:0000313" key="3">
    <source>
        <dbReference type="EMBL" id="OWZ07786.1"/>
    </source>
</evidence>
<dbReference type="PANTHER" id="PTHR37984">
    <property type="entry name" value="PROTEIN CBG26694"/>
    <property type="match status" value="1"/>
</dbReference>
<evidence type="ECO:0000313" key="4">
    <source>
        <dbReference type="Proteomes" id="UP000198211"/>
    </source>
</evidence>
<dbReference type="AlphaFoldDB" id="A0A225VQP0"/>
<dbReference type="Gene3D" id="2.40.50.40">
    <property type="match status" value="1"/>
</dbReference>
<organism evidence="3 4">
    <name type="scientific">Phytophthora megakarya</name>
    <dbReference type="NCBI Taxonomy" id="4795"/>
    <lineage>
        <taxon>Eukaryota</taxon>
        <taxon>Sar</taxon>
        <taxon>Stramenopiles</taxon>
        <taxon>Oomycota</taxon>
        <taxon>Peronosporomycetes</taxon>
        <taxon>Peronosporales</taxon>
        <taxon>Peronosporaceae</taxon>
        <taxon>Phytophthora</taxon>
    </lineage>
</organism>
<evidence type="ECO:0000259" key="2">
    <source>
        <dbReference type="PROSITE" id="PS50013"/>
    </source>
</evidence>
<proteinExistence type="predicted"/>
<dbReference type="Pfam" id="PF00385">
    <property type="entry name" value="Chromo"/>
    <property type="match status" value="1"/>
</dbReference>
<keyword evidence="4" id="KW-1185">Reference proteome</keyword>
<dbReference type="CDD" id="cd18965">
    <property type="entry name" value="chromodomain"/>
    <property type="match status" value="1"/>
</dbReference>
<dbReference type="PROSITE" id="PS50013">
    <property type="entry name" value="CHROMO_2"/>
    <property type="match status" value="1"/>
</dbReference>
<accession>A0A225VQP0</accession>
<sequence>MKIMGVKLRMTTAHRAQADGQVERQNRVLEDSLRCMTSIHGSEWSDLLGTIEFAHTTLVSAFTSLTPFEIDCGRVARHPGSSHASKQAQQALLNAKQKQKQYYDKRRAEIDFKSGDLVLLKTEIVLFRQVSHNTELTKAKLSARCVGPFPIEYMANENMARLKLPKRFKRVHPFFSVDLLVACPEQHERFRSRPKYKETLVELPDPAEGDDMRIVEKLLAKRQYNRKTEYLVQWLGEPPSESTWELEKNLKHVIHWRRLVKELRGQQRAKCTILRGDCQLLATDANPRSHAGKQQPVCRTRKTQEELQQQ</sequence>
<dbReference type="STRING" id="4795.A0A225VQP0"/>
<evidence type="ECO:0000256" key="1">
    <source>
        <dbReference type="SAM" id="MobiDB-lite"/>
    </source>
</evidence>
<comment type="caution">
    <text evidence="3">The sequence shown here is derived from an EMBL/GenBank/DDBJ whole genome shotgun (WGS) entry which is preliminary data.</text>
</comment>
<dbReference type="InterPro" id="IPR050951">
    <property type="entry name" value="Retrovirus_Pol_polyprotein"/>
</dbReference>
<dbReference type="InterPro" id="IPR000953">
    <property type="entry name" value="Chromo/chromo_shadow_dom"/>
</dbReference>
<protein>
    <submittedName>
        <fullName evidence="3">Retroelement</fullName>
    </submittedName>
</protein>
<dbReference type="SMART" id="SM00298">
    <property type="entry name" value="CHROMO"/>
    <property type="match status" value="1"/>
</dbReference>
<dbReference type="Proteomes" id="UP000198211">
    <property type="component" value="Unassembled WGS sequence"/>
</dbReference>
<dbReference type="Gene3D" id="3.30.420.10">
    <property type="entry name" value="Ribonuclease H-like superfamily/Ribonuclease H"/>
    <property type="match status" value="1"/>
</dbReference>
<dbReference type="InterPro" id="IPR012337">
    <property type="entry name" value="RNaseH-like_sf"/>
</dbReference>
<dbReference type="Pfam" id="PF24626">
    <property type="entry name" value="SH3_Tf2-1"/>
    <property type="match status" value="1"/>
</dbReference>
<dbReference type="GO" id="GO:0003676">
    <property type="term" value="F:nucleic acid binding"/>
    <property type="evidence" value="ECO:0007669"/>
    <property type="project" value="InterPro"/>
</dbReference>
<dbReference type="EMBL" id="NBNE01003402">
    <property type="protein sequence ID" value="OWZ07786.1"/>
    <property type="molecule type" value="Genomic_DNA"/>
</dbReference>
<reference evidence="4" key="1">
    <citation type="submission" date="2017-03" db="EMBL/GenBank/DDBJ databases">
        <title>Phytopthora megakarya and P. palmivora, two closely related causual agents of cacao black pod achieved similar genome size and gene model numbers by different mechanisms.</title>
        <authorList>
            <person name="Ali S."/>
            <person name="Shao J."/>
            <person name="Larry D.J."/>
            <person name="Kronmiller B."/>
            <person name="Shen D."/>
            <person name="Strem M.D."/>
            <person name="Melnick R.L."/>
            <person name="Guiltinan M.J."/>
            <person name="Tyler B.M."/>
            <person name="Meinhardt L.W."/>
            <person name="Bailey B.A."/>
        </authorList>
    </citation>
    <scope>NUCLEOTIDE SEQUENCE [LARGE SCALE GENOMIC DNA]</scope>
    <source>
        <strain evidence="4">zdho120</strain>
    </source>
</reference>
<dbReference type="SUPFAM" id="SSF53098">
    <property type="entry name" value="Ribonuclease H-like"/>
    <property type="match status" value="1"/>
</dbReference>
<dbReference type="InterPro" id="IPR016197">
    <property type="entry name" value="Chromo-like_dom_sf"/>
</dbReference>